<protein>
    <submittedName>
        <fullName evidence="1">ATP-binding cassette (ABC) Superfamily</fullName>
    </submittedName>
</protein>
<proteinExistence type="predicted"/>
<reference evidence="1 2" key="1">
    <citation type="journal article" date="2017" name="Genome Biol. Evol.">
        <title>Phytophthora megakarya and P. palmivora, closely related causal agents of cacao black pod rot, underwent increases in genome sizes and gene numbers by different mechanisms.</title>
        <authorList>
            <person name="Ali S.S."/>
            <person name="Shao J."/>
            <person name="Lary D.J."/>
            <person name="Kronmiller B."/>
            <person name="Shen D."/>
            <person name="Strem M.D."/>
            <person name="Amoako-Attah I."/>
            <person name="Akrofi A.Y."/>
            <person name="Begoude B.A."/>
            <person name="Ten Hoopen G.M."/>
            <person name="Coulibaly K."/>
            <person name="Kebe B.I."/>
            <person name="Melnick R.L."/>
            <person name="Guiltinan M.J."/>
            <person name="Tyler B.M."/>
            <person name="Meinhardt L.W."/>
            <person name="Bailey B.A."/>
        </authorList>
    </citation>
    <scope>NUCLEOTIDE SEQUENCE [LARGE SCALE GENOMIC DNA]</scope>
    <source>
        <strain evidence="2">sbr112.9</strain>
    </source>
</reference>
<keyword evidence="1" id="KW-0067">ATP-binding</keyword>
<dbReference type="Proteomes" id="UP000237271">
    <property type="component" value="Unassembled WGS sequence"/>
</dbReference>
<dbReference type="EMBL" id="NCKW01002036">
    <property type="protein sequence ID" value="POM78362.1"/>
    <property type="molecule type" value="Genomic_DNA"/>
</dbReference>
<keyword evidence="2" id="KW-1185">Reference proteome</keyword>
<dbReference type="GO" id="GO:0005524">
    <property type="term" value="F:ATP binding"/>
    <property type="evidence" value="ECO:0007669"/>
    <property type="project" value="UniProtKB-KW"/>
</dbReference>
<gene>
    <name evidence="1" type="ORF">PHPALM_4116</name>
</gene>
<accession>A0A2P4YKN2</accession>
<evidence type="ECO:0000313" key="2">
    <source>
        <dbReference type="Proteomes" id="UP000237271"/>
    </source>
</evidence>
<keyword evidence="1" id="KW-0547">Nucleotide-binding</keyword>
<comment type="caution">
    <text evidence="1">The sequence shown here is derived from an EMBL/GenBank/DDBJ whole genome shotgun (WGS) entry which is preliminary data.</text>
</comment>
<evidence type="ECO:0000313" key="1">
    <source>
        <dbReference type="EMBL" id="POM78362.1"/>
    </source>
</evidence>
<dbReference type="AlphaFoldDB" id="A0A2P4YKN2"/>
<name>A0A2P4YKN2_9STRA</name>
<organism evidence="1 2">
    <name type="scientific">Phytophthora palmivora</name>
    <dbReference type="NCBI Taxonomy" id="4796"/>
    <lineage>
        <taxon>Eukaryota</taxon>
        <taxon>Sar</taxon>
        <taxon>Stramenopiles</taxon>
        <taxon>Oomycota</taxon>
        <taxon>Peronosporomycetes</taxon>
        <taxon>Peronosporales</taxon>
        <taxon>Peronosporaceae</taxon>
        <taxon>Phytophthora</taxon>
    </lineage>
</organism>
<sequence>MSSKNAIKLLNIKVRHSNILYAFNAGKSSRIPIHRMRGLGIQCSWSISVILVVLNMGELLAAPVNVPWRRTNNSFLRKKPEDRGGLIPVWRCPWVSPRPSLRQKTWSGDGRIKGPHCSGVKGTPRLSFSVLSLEPARVFPLNYYGHPVTEGLDNNLSPALMTSAGTVPLILGPFM</sequence>